<keyword evidence="13 25" id="KW-0408">Iron</keyword>
<evidence type="ECO:0000256" key="8">
    <source>
        <dbReference type="ARBA" id="ARBA00022617"/>
    </source>
</evidence>
<keyword evidence="11" id="KW-0809">Transit peptide</keyword>
<protein>
    <recommendedName>
        <fullName evidence="6">Cholesterol side-chain cleavage enzyme, mitochondrial</fullName>
        <ecNumber evidence="5">1.14.15.6</ecNumber>
    </recommendedName>
    <alternativeName>
        <fullName evidence="21">CYPXIA1</fullName>
    </alternativeName>
    <alternativeName>
        <fullName evidence="23">Cholesterol desmolase</fullName>
    </alternativeName>
    <alternativeName>
        <fullName evidence="22">Cytochrome P450 11A1</fullName>
    </alternativeName>
    <alternativeName>
        <fullName evidence="24">Cytochrome P450(scc)</fullName>
    </alternativeName>
</protein>
<evidence type="ECO:0000256" key="13">
    <source>
        <dbReference type="ARBA" id="ARBA00023004"/>
    </source>
</evidence>
<accession>A0AA36ANL9</accession>
<dbReference type="GO" id="GO:0005506">
    <property type="term" value="F:iron ion binding"/>
    <property type="evidence" value="ECO:0007669"/>
    <property type="project" value="InterPro"/>
</dbReference>
<dbReference type="PRINTS" id="PR00463">
    <property type="entry name" value="EP450I"/>
</dbReference>
<evidence type="ECO:0000256" key="25">
    <source>
        <dbReference type="PIRSR" id="PIRSR602401-1"/>
    </source>
</evidence>
<name>A0AA36ANL9_OCTVU</name>
<dbReference type="GO" id="GO:0006704">
    <property type="term" value="P:glucocorticoid biosynthetic process"/>
    <property type="evidence" value="ECO:0007669"/>
    <property type="project" value="TreeGrafter"/>
</dbReference>
<dbReference type="Pfam" id="PF00067">
    <property type="entry name" value="p450"/>
    <property type="match status" value="1"/>
</dbReference>
<dbReference type="GO" id="GO:0034650">
    <property type="term" value="P:cortisol metabolic process"/>
    <property type="evidence" value="ECO:0007669"/>
    <property type="project" value="TreeGrafter"/>
</dbReference>
<comment type="subcellular location">
    <subcellularLocation>
        <location evidence="2">Mitochondrion inner membrane</location>
        <topology evidence="2">Peripheral membrane protein</topology>
    </subcellularLocation>
</comment>
<dbReference type="Gene3D" id="1.10.630.10">
    <property type="entry name" value="Cytochrome P450"/>
    <property type="match status" value="1"/>
</dbReference>
<feature type="binding site" description="axial binding residue" evidence="25">
    <location>
        <position position="89"/>
    </location>
    <ligand>
        <name>heme</name>
        <dbReference type="ChEBI" id="CHEBI:30413"/>
    </ligand>
    <ligandPart>
        <name>Fe</name>
        <dbReference type="ChEBI" id="CHEBI:18248"/>
    </ligandPart>
</feature>
<keyword evidence="15" id="KW-0443">Lipid metabolism</keyword>
<dbReference type="Proteomes" id="UP001162480">
    <property type="component" value="Chromosome 3"/>
</dbReference>
<keyword evidence="17" id="KW-0472">Membrane</keyword>
<gene>
    <name evidence="27" type="ORF">OCTVUL_1B022740</name>
</gene>
<dbReference type="GO" id="GO:0005743">
    <property type="term" value="C:mitochondrial inner membrane"/>
    <property type="evidence" value="ECO:0007669"/>
    <property type="project" value="UniProtKB-SubCell"/>
</dbReference>
<organism evidence="27 28">
    <name type="scientific">Octopus vulgaris</name>
    <name type="common">Common octopus</name>
    <dbReference type="NCBI Taxonomy" id="6645"/>
    <lineage>
        <taxon>Eukaryota</taxon>
        <taxon>Metazoa</taxon>
        <taxon>Spiralia</taxon>
        <taxon>Lophotrochozoa</taxon>
        <taxon>Mollusca</taxon>
        <taxon>Cephalopoda</taxon>
        <taxon>Coleoidea</taxon>
        <taxon>Octopodiformes</taxon>
        <taxon>Octopoda</taxon>
        <taxon>Incirrata</taxon>
        <taxon>Octopodidae</taxon>
        <taxon>Octopus</taxon>
    </lineage>
</organism>
<reference evidence="27" key="1">
    <citation type="submission" date="2023-08" db="EMBL/GenBank/DDBJ databases">
        <authorList>
            <person name="Alioto T."/>
            <person name="Alioto T."/>
            <person name="Gomez Garrido J."/>
        </authorList>
    </citation>
    <scope>NUCLEOTIDE SEQUENCE</scope>
</reference>
<dbReference type="GO" id="GO:0008203">
    <property type="term" value="P:cholesterol metabolic process"/>
    <property type="evidence" value="ECO:0007669"/>
    <property type="project" value="UniProtKB-KW"/>
</dbReference>
<dbReference type="InterPro" id="IPR002401">
    <property type="entry name" value="Cyt_P450_E_grp-I"/>
</dbReference>
<evidence type="ECO:0000256" key="24">
    <source>
        <dbReference type="ARBA" id="ARBA00033394"/>
    </source>
</evidence>
<evidence type="ECO:0000313" key="27">
    <source>
        <dbReference type="EMBL" id="CAI9719319.1"/>
    </source>
</evidence>
<keyword evidence="18" id="KW-1207">Sterol metabolism</keyword>
<dbReference type="PROSITE" id="PS00086">
    <property type="entry name" value="CYTOCHROME_P450"/>
    <property type="match status" value="1"/>
</dbReference>
<evidence type="ECO:0000256" key="4">
    <source>
        <dbReference type="ARBA" id="ARBA00010617"/>
    </source>
</evidence>
<evidence type="ECO:0000256" key="18">
    <source>
        <dbReference type="ARBA" id="ARBA00023166"/>
    </source>
</evidence>
<dbReference type="AlphaFoldDB" id="A0AA36ANL9"/>
<evidence type="ECO:0000256" key="26">
    <source>
        <dbReference type="RuleBase" id="RU000461"/>
    </source>
</evidence>
<keyword evidence="8 25" id="KW-0349">Heme</keyword>
<evidence type="ECO:0000256" key="19">
    <source>
        <dbReference type="ARBA" id="ARBA00023221"/>
    </source>
</evidence>
<keyword evidence="20" id="KW-0755">Steroidogenesis</keyword>
<keyword evidence="28" id="KW-1185">Reference proteome</keyword>
<evidence type="ECO:0000256" key="7">
    <source>
        <dbReference type="ARBA" id="ARBA00022548"/>
    </source>
</evidence>
<evidence type="ECO:0000256" key="20">
    <source>
        <dbReference type="ARBA" id="ARBA00023250"/>
    </source>
</evidence>
<evidence type="ECO:0000256" key="11">
    <source>
        <dbReference type="ARBA" id="ARBA00022946"/>
    </source>
</evidence>
<comment type="cofactor">
    <cofactor evidence="1 25">
        <name>heme</name>
        <dbReference type="ChEBI" id="CHEBI:30413"/>
    </cofactor>
</comment>
<evidence type="ECO:0000256" key="9">
    <source>
        <dbReference type="ARBA" id="ARBA00022723"/>
    </source>
</evidence>
<evidence type="ECO:0000256" key="6">
    <source>
        <dbReference type="ARBA" id="ARBA00019844"/>
    </source>
</evidence>
<dbReference type="InterPro" id="IPR001128">
    <property type="entry name" value="Cyt_P450"/>
</dbReference>
<evidence type="ECO:0000256" key="22">
    <source>
        <dbReference type="ARBA" id="ARBA00032666"/>
    </source>
</evidence>
<keyword evidence="14 26" id="KW-0503">Monooxygenase</keyword>
<dbReference type="GO" id="GO:0006700">
    <property type="term" value="P:C21-steroid hormone biosynthetic process"/>
    <property type="evidence" value="ECO:0007669"/>
    <property type="project" value="TreeGrafter"/>
</dbReference>
<evidence type="ECO:0000256" key="21">
    <source>
        <dbReference type="ARBA" id="ARBA00030343"/>
    </source>
</evidence>
<keyword evidence="7" id="KW-0153">Cholesterol metabolism</keyword>
<dbReference type="InterPro" id="IPR050479">
    <property type="entry name" value="CYP11_CYP27_families"/>
</dbReference>
<evidence type="ECO:0000256" key="16">
    <source>
        <dbReference type="ARBA" id="ARBA00023128"/>
    </source>
</evidence>
<comment type="similarity">
    <text evidence="4 26">Belongs to the cytochrome P450 family.</text>
</comment>
<dbReference type="GO" id="GO:0071375">
    <property type="term" value="P:cellular response to peptide hormone stimulus"/>
    <property type="evidence" value="ECO:0007669"/>
    <property type="project" value="TreeGrafter"/>
</dbReference>
<dbReference type="InterPro" id="IPR036396">
    <property type="entry name" value="Cyt_P450_sf"/>
</dbReference>
<evidence type="ECO:0000256" key="15">
    <source>
        <dbReference type="ARBA" id="ARBA00023098"/>
    </source>
</evidence>
<keyword evidence="9 25" id="KW-0479">Metal-binding</keyword>
<dbReference type="SUPFAM" id="SSF48264">
    <property type="entry name" value="Cytochrome P450"/>
    <property type="match status" value="1"/>
</dbReference>
<evidence type="ECO:0000256" key="12">
    <source>
        <dbReference type="ARBA" id="ARBA00023002"/>
    </source>
</evidence>
<dbReference type="EMBL" id="OX597816">
    <property type="protein sequence ID" value="CAI9719319.1"/>
    <property type="molecule type" value="Genomic_DNA"/>
</dbReference>
<evidence type="ECO:0000256" key="3">
    <source>
        <dbReference type="ARBA" id="ARBA00005108"/>
    </source>
</evidence>
<evidence type="ECO:0000256" key="14">
    <source>
        <dbReference type="ARBA" id="ARBA00023033"/>
    </source>
</evidence>
<dbReference type="InterPro" id="IPR017972">
    <property type="entry name" value="Cyt_P450_CS"/>
</dbReference>
<dbReference type="PANTHER" id="PTHR24279:SF3">
    <property type="entry name" value="CHOLESTEROL SIDE-CHAIN CLEAVAGE ENZYME, MITOCHONDRIAL"/>
    <property type="match status" value="1"/>
</dbReference>
<keyword evidence="10" id="KW-0999">Mitochondrion inner membrane</keyword>
<dbReference type="GO" id="GO:0020037">
    <property type="term" value="F:heme binding"/>
    <property type="evidence" value="ECO:0007669"/>
    <property type="project" value="InterPro"/>
</dbReference>
<evidence type="ECO:0000256" key="23">
    <source>
        <dbReference type="ARBA" id="ARBA00033274"/>
    </source>
</evidence>
<keyword evidence="12 26" id="KW-0560">Oxidoreductase</keyword>
<evidence type="ECO:0000313" key="28">
    <source>
        <dbReference type="Proteomes" id="UP001162480"/>
    </source>
</evidence>
<evidence type="ECO:0000256" key="17">
    <source>
        <dbReference type="ARBA" id="ARBA00023136"/>
    </source>
</evidence>
<keyword evidence="16" id="KW-0496">Mitochondrion</keyword>
<evidence type="ECO:0000256" key="1">
    <source>
        <dbReference type="ARBA" id="ARBA00001971"/>
    </source>
</evidence>
<dbReference type="EC" id="1.14.15.6" evidence="5"/>
<evidence type="ECO:0000256" key="10">
    <source>
        <dbReference type="ARBA" id="ARBA00022792"/>
    </source>
</evidence>
<comment type="pathway">
    <text evidence="3">Lipid metabolism; C21-steroid hormone metabolism.</text>
</comment>
<sequence>MKLVKLGSRKVKLYPVIPIGARITTEDIVLDGYHIPKGTCLMINNYAMSRDERNFPNANEFIPERWFRSDTRKFHPFAVIPFGHGSRSCIGRRIAELELYLAITHLCQNFRLKVEDGFEVEPFLRTVLTVGKNFPIQFIERLLSISVYQIHSQGTTQWELNPEPCGWEAFFLPHSHACTYIYYRLKNLLNQSTKC</sequence>
<dbReference type="GO" id="GO:0008386">
    <property type="term" value="F:cholesterol monooxygenase (side-chain-cleaving) activity"/>
    <property type="evidence" value="ECO:0007669"/>
    <property type="project" value="UniProtKB-EC"/>
</dbReference>
<evidence type="ECO:0000256" key="2">
    <source>
        <dbReference type="ARBA" id="ARBA00004637"/>
    </source>
</evidence>
<evidence type="ECO:0000256" key="5">
    <source>
        <dbReference type="ARBA" id="ARBA00012764"/>
    </source>
</evidence>
<dbReference type="PANTHER" id="PTHR24279">
    <property type="entry name" value="CYTOCHROME P450"/>
    <property type="match status" value="1"/>
</dbReference>
<keyword evidence="19" id="KW-0753">Steroid metabolism</keyword>
<proteinExistence type="inferred from homology"/>